<name>A0A0A1ZTB8_PROMR</name>
<reference evidence="2" key="1">
    <citation type="journal article" date="2014" name="Sci. Data">
        <title>Genomes of diverse isolates of the marine cyanobacterium Prochlorococcus.</title>
        <authorList>
            <person name="Biller S."/>
            <person name="Berube P."/>
            <person name="Thompson J."/>
            <person name="Kelly L."/>
            <person name="Roggensack S."/>
            <person name="Awad L."/>
            <person name="Roache-Johnson K."/>
            <person name="Ding H."/>
            <person name="Giovannoni S.J."/>
            <person name="Moore L.R."/>
            <person name="Chisholm S.W."/>
        </authorList>
    </citation>
    <scope>NUCLEOTIDE SEQUENCE [LARGE SCALE GENOMIC DNA]</scope>
</reference>
<evidence type="ECO:0000313" key="2">
    <source>
        <dbReference type="Proteomes" id="UP000030491"/>
    </source>
</evidence>
<gene>
    <name evidence="1" type="ORF">EU93_1077</name>
</gene>
<accession>A0A0A1ZTB8</accession>
<organism evidence="1 2">
    <name type="scientific">Prochlorococcus marinus str. MIT 9116</name>
    <dbReference type="NCBI Taxonomy" id="167544"/>
    <lineage>
        <taxon>Bacteria</taxon>
        <taxon>Bacillati</taxon>
        <taxon>Cyanobacteriota</taxon>
        <taxon>Cyanophyceae</taxon>
        <taxon>Synechococcales</taxon>
        <taxon>Prochlorococcaceae</taxon>
        <taxon>Prochlorococcus</taxon>
    </lineage>
</organism>
<sequence>MEGELNNVKTRIEDSEKDIALVRFLKINPDVHLSNIT</sequence>
<dbReference type="Proteomes" id="UP000030491">
    <property type="component" value="Unassembled WGS sequence"/>
</dbReference>
<comment type="caution">
    <text evidence="1">The sequence shown here is derived from an EMBL/GenBank/DDBJ whole genome shotgun (WGS) entry which is preliminary data.</text>
</comment>
<proteinExistence type="predicted"/>
<dbReference type="EMBL" id="JNAJ01000013">
    <property type="protein sequence ID" value="KGF91484.1"/>
    <property type="molecule type" value="Genomic_DNA"/>
</dbReference>
<protein>
    <submittedName>
        <fullName evidence="1">Uncharacterized protein</fullName>
    </submittedName>
</protein>
<dbReference type="AlphaFoldDB" id="A0A0A1ZTB8"/>
<evidence type="ECO:0000313" key="1">
    <source>
        <dbReference type="EMBL" id="KGF91484.1"/>
    </source>
</evidence>